<dbReference type="eggNOG" id="ENOG502S1ES">
    <property type="taxonomic scope" value="Eukaryota"/>
</dbReference>
<dbReference type="EMBL" id="GL376633">
    <property type="status" value="NOT_ANNOTATED_CDS"/>
    <property type="molecule type" value="Genomic_DNA"/>
</dbReference>
<feature type="region of interest" description="Disordered" evidence="1">
    <location>
        <begin position="88"/>
        <end position="119"/>
    </location>
</feature>
<feature type="transmembrane region" description="Helical" evidence="2">
    <location>
        <begin position="133"/>
        <end position="154"/>
    </location>
</feature>
<keyword evidence="2" id="KW-1133">Transmembrane helix</keyword>
<name>K3WK23_GLOUD</name>
<dbReference type="HOGENOM" id="CLU_1345581_0_0_1"/>
<accession>K3WK23</accession>
<reference evidence="5" key="1">
    <citation type="journal article" date="2010" name="Genome Biol.">
        <title>Genome sequence of the necrotrophic plant pathogen Pythium ultimum reveals original pathogenicity mechanisms and effector repertoire.</title>
        <authorList>
            <person name="Levesque C.A."/>
            <person name="Brouwer H."/>
            <person name="Cano L."/>
            <person name="Hamilton J.P."/>
            <person name="Holt C."/>
            <person name="Huitema E."/>
            <person name="Raffaele S."/>
            <person name="Robideau G.P."/>
            <person name="Thines M."/>
            <person name="Win J."/>
            <person name="Zerillo M.M."/>
            <person name="Beakes G.W."/>
            <person name="Boore J.L."/>
            <person name="Busam D."/>
            <person name="Dumas B."/>
            <person name="Ferriera S."/>
            <person name="Fuerstenberg S.I."/>
            <person name="Gachon C.M."/>
            <person name="Gaulin E."/>
            <person name="Govers F."/>
            <person name="Grenville-Briggs L."/>
            <person name="Horner N."/>
            <person name="Hostetler J."/>
            <person name="Jiang R.H."/>
            <person name="Johnson J."/>
            <person name="Krajaejun T."/>
            <person name="Lin H."/>
            <person name="Meijer H.J."/>
            <person name="Moore B."/>
            <person name="Morris P."/>
            <person name="Phuntmart V."/>
            <person name="Puiu D."/>
            <person name="Shetty J."/>
            <person name="Stajich J.E."/>
            <person name="Tripathy S."/>
            <person name="Wawra S."/>
            <person name="van West P."/>
            <person name="Whitty B.R."/>
            <person name="Coutinho P.M."/>
            <person name="Henrissat B."/>
            <person name="Martin F."/>
            <person name="Thomas P.D."/>
            <person name="Tyler B.M."/>
            <person name="De Vries R.P."/>
            <person name="Kamoun S."/>
            <person name="Yandell M."/>
            <person name="Tisserat N."/>
            <person name="Buell C.R."/>
        </authorList>
    </citation>
    <scope>NUCLEOTIDE SEQUENCE</scope>
    <source>
        <strain evidence="5">DAOM:BR144</strain>
    </source>
</reference>
<sequence>MRRFLSLLALCVVLAFAAHVAADEGVREEGVDANGDRLPPLTEDEFASIMMKVSNKCVAEVQANPKNPEAVSERCRAEVARKIQRFLARKNSAGSDEAKPKPKKAKKKTKKQTRAQREAAAALKKEEEYQQTLQVIVGFVVTLVAVIGGAIFFINRKLKNAGMYYPTDPAAKADGCCG</sequence>
<dbReference type="AlphaFoldDB" id="K3WK23"/>
<protein>
    <recommendedName>
        <fullName evidence="6">Transmembrane protein</fullName>
    </recommendedName>
</protein>
<evidence type="ECO:0000256" key="3">
    <source>
        <dbReference type="SAM" id="SignalP"/>
    </source>
</evidence>
<dbReference type="InParanoid" id="K3WK23"/>
<dbReference type="OMA" id="KNAGMYY"/>
<feature type="signal peptide" evidence="3">
    <location>
        <begin position="1"/>
        <end position="22"/>
    </location>
</feature>
<keyword evidence="5" id="KW-1185">Reference proteome</keyword>
<evidence type="ECO:0000256" key="1">
    <source>
        <dbReference type="SAM" id="MobiDB-lite"/>
    </source>
</evidence>
<reference evidence="5" key="2">
    <citation type="submission" date="2010-04" db="EMBL/GenBank/DDBJ databases">
        <authorList>
            <person name="Buell R."/>
            <person name="Hamilton J."/>
            <person name="Hostetler J."/>
        </authorList>
    </citation>
    <scope>NUCLEOTIDE SEQUENCE [LARGE SCALE GENOMIC DNA]</scope>
    <source>
        <strain evidence="5">DAOM:BR144</strain>
    </source>
</reference>
<organism evidence="4 5">
    <name type="scientific">Globisporangium ultimum (strain ATCC 200006 / CBS 805.95 / DAOM BR144)</name>
    <name type="common">Pythium ultimum</name>
    <dbReference type="NCBI Taxonomy" id="431595"/>
    <lineage>
        <taxon>Eukaryota</taxon>
        <taxon>Sar</taxon>
        <taxon>Stramenopiles</taxon>
        <taxon>Oomycota</taxon>
        <taxon>Peronosporomycetes</taxon>
        <taxon>Pythiales</taxon>
        <taxon>Pythiaceae</taxon>
        <taxon>Globisporangium</taxon>
    </lineage>
</organism>
<feature type="compositionally biased region" description="Basic residues" evidence="1">
    <location>
        <begin position="101"/>
        <end position="114"/>
    </location>
</feature>
<dbReference type="VEuPathDB" id="FungiDB:PYU1_G005304"/>
<dbReference type="Proteomes" id="UP000019132">
    <property type="component" value="Unassembled WGS sequence"/>
</dbReference>
<feature type="chain" id="PRO_5003868003" description="Transmembrane protein" evidence="3">
    <location>
        <begin position="23"/>
        <end position="178"/>
    </location>
</feature>
<evidence type="ECO:0000313" key="5">
    <source>
        <dbReference type="Proteomes" id="UP000019132"/>
    </source>
</evidence>
<proteinExistence type="predicted"/>
<keyword evidence="2" id="KW-0812">Transmembrane</keyword>
<reference evidence="4" key="3">
    <citation type="submission" date="2015-02" db="UniProtKB">
        <authorList>
            <consortium name="EnsemblProtists"/>
        </authorList>
    </citation>
    <scope>IDENTIFICATION</scope>
    <source>
        <strain evidence="4">DAOM BR144</strain>
    </source>
</reference>
<evidence type="ECO:0000313" key="4">
    <source>
        <dbReference type="EnsemblProtists" id="PYU1_T005315"/>
    </source>
</evidence>
<keyword evidence="3" id="KW-0732">Signal</keyword>
<evidence type="ECO:0008006" key="6">
    <source>
        <dbReference type="Google" id="ProtNLM"/>
    </source>
</evidence>
<keyword evidence="2" id="KW-0472">Membrane</keyword>
<dbReference type="EnsemblProtists" id="PYU1_T005315">
    <property type="protein sequence ID" value="PYU1_T005315"/>
    <property type="gene ID" value="PYU1_G005304"/>
</dbReference>
<evidence type="ECO:0000256" key="2">
    <source>
        <dbReference type="SAM" id="Phobius"/>
    </source>
</evidence>